<dbReference type="SUPFAM" id="SSF49265">
    <property type="entry name" value="Fibronectin type III"/>
    <property type="match status" value="1"/>
</dbReference>
<dbReference type="HOGENOM" id="CLU_1325286_0_0_10"/>
<organism evidence="2 3">
    <name type="scientific">Paludibacter propionicigenes (strain DSM 17365 / JCM 13257 / WB4)</name>
    <dbReference type="NCBI Taxonomy" id="694427"/>
    <lineage>
        <taxon>Bacteria</taxon>
        <taxon>Pseudomonadati</taxon>
        <taxon>Bacteroidota</taxon>
        <taxon>Bacteroidia</taxon>
        <taxon>Bacteroidales</taxon>
        <taxon>Paludibacteraceae</taxon>
        <taxon>Paludibacter</taxon>
    </lineage>
</organism>
<protein>
    <recommendedName>
        <fullName evidence="1">Fibronectin type-III domain-containing protein</fullName>
    </recommendedName>
</protein>
<dbReference type="EMBL" id="CP002345">
    <property type="protein sequence ID" value="ADQ78174.1"/>
    <property type="molecule type" value="Genomic_DNA"/>
</dbReference>
<evidence type="ECO:0000259" key="1">
    <source>
        <dbReference type="PROSITE" id="PS50853"/>
    </source>
</evidence>
<dbReference type="Gene3D" id="2.60.40.10">
    <property type="entry name" value="Immunoglobulins"/>
    <property type="match status" value="1"/>
</dbReference>
<proteinExistence type="predicted"/>
<reference key="1">
    <citation type="submission" date="2010-11" db="EMBL/GenBank/DDBJ databases">
        <title>The complete genome of Paludibacter propionicigenes DSM 17365.</title>
        <authorList>
            <consortium name="US DOE Joint Genome Institute (JGI-PGF)"/>
            <person name="Lucas S."/>
            <person name="Copeland A."/>
            <person name="Lapidus A."/>
            <person name="Bruce D."/>
            <person name="Goodwin L."/>
            <person name="Pitluck S."/>
            <person name="Kyrpides N."/>
            <person name="Mavromatis K."/>
            <person name="Ivanova N."/>
            <person name="Munk A.C."/>
            <person name="Brettin T."/>
            <person name="Detter J.C."/>
            <person name="Han C."/>
            <person name="Tapia R."/>
            <person name="Land M."/>
            <person name="Hauser L."/>
            <person name="Markowitz V."/>
            <person name="Cheng J.-F."/>
            <person name="Hugenholtz P."/>
            <person name="Woyke T."/>
            <person name="Wu D."/>
            <person name="Gronow S."/>
            <person name="Wellnitz S."/>
            <person name="Brambilla E."/>
            <person name="Klenk H.-P."/>
            <person name="Eisen J.A."/>
        </authorList>
    </citation>
    <scope>NUCLEOTIDE SEQUENCE</scope>
    <source>
        <strain>WB4</strain>
    </source>
</reference>
<dbReference type="Proteomes" id="UP000008718">
    <property type="component" value="Chromosome"/>
</dbReference>
<dbReference type="eggNOG" id="COG4733">
    <property type="taxonomic scope" value="Bacteria"/>
</dbReference>
<dbReference type="RefSeq" id="WP_013443543.1">
    <property type="nucleotide sequence ID" value="NC_014734.1"/>
</dbReference>
<dbReference type="KEGG" id="ppn:Palpr_0012"/>
<name>E4T0C0_PALPW</name>
<dbReference type="AlphaFoldDB" id="E4T0C0"/>
<keyword evidence="3" id="KW-1185">Reference proteome</keyword>
<dbReference type="InterPro" id="IPR003961">
    <property type="entry name" value="FN3_dom"/>
</dbReference>
<dbReference type="InterPro" id="IPR013783">
    <property type="entry name" value="Ig-like_fold"/>
</dbReference>
<gene>
    <name evidence="2" type="ordered locus">Palpr_0012</name>
</gene>
<reference evidence="2 3" key="2">
    <citation type="journal article" date="2011" name="Stand. Genomic Sci.">
        <title>Complete genome sequence of Paludibacter propionicigenes type strain (WB4).</title>
        <authorList>
            <person name="Gronow S."/>
            <person name="Munk C."/>
            <person name="Lapidus A."/>
            <person name="Nolan M."/>
            <person name="Lucas S."/>
            <person name="Hammon N."/>
            <person name="Deshpande S."/>
            <person name="Cheng J.F."/>
            <person name="Tapia R."/>
            <person name="Han C."/>
            <person name="Goodwin L."/>
            <person name="Pitluck S."/>
            <person name="Liolios K."/>
            <person name="Ivanova N."/>
            <person name="Mavromatis K."/>
            <person name="Mikhailova N."/>
            <person name="Pati A."/>
            <person name="Chen A."/>
            <person name="Palaniappan K."/>
            <person name="Land M."/>
            <person name="Hauser L."/>
            <person name="Chang Y.J."/>
            <person name="Jeffries C.D."/>
            <person name="Brambilla E."/>
            <person name="Rohde M."/>
            <person name="Goker M."/>
            <person name="Detter J.C."/>
            <person name="Woyke T."/>
            <person name="Bristow J."/>
            <person name="Eisen J.A."/>
            <person name="Markowitz V."/>
            <person name="Hugenholtz P."/>
            <person name="Kyrpides N.C."/>
            <person name="Klenk H.P."/>
        </authorList>
    </citation>
    <scope>NUCLEOTIDE SEQUENCE [LARGE SCALE GENOMIC DNA]</scope>
    <source>
        <strain evidence="3">DSM 17365 / JCM 13257 / WB4</strain>
    </source>
</reference>
<sequence>MKTNTAVLHLKSKDPQKIYNLAGRVSTSLEAAQTTFPRPDPQLELFKTEISKLDTSIKAKDGSKIKAQAVIDQAEVVYSMLKSLTIYVNKVADGDVSIILLSGFDCNNEPVQHDIPDKAVIKRLEDGSVPCSVKIYMDALPDADRYKVETTTTPDDPESWETEIDFGSLKKLEIRGLTAAQKIYIRVSGGNTHGWGTPSEPMAFIPR</sequence>
<evidence type="ECO:0000313" key="2">
    <source>
        <dbReference type="EMBL" id="ADQ78174.1"/>
    </source>
</evidence>
<feature type="domain" description="Fibronectin type-III" evidence="1">
    <location>
        <begin position="115"/>
        <end position="207"/>
    </location>
</feature>
<accession>E4T0C0</accession>
<dbReference type="CDD" id="cd00063">
    <property type="entry name" value="FN3"/>
    <property type="match status" value="1"/>
</dbReference>
<dbReference type="PROSITE" id="PS50853">
    <property type="entry name" value="FN3"/>
    <property type="match status" value="1"/>
</dbReference>
<dbReference type="InterPro" id="IPR036116">
    <property type="entry name" value="FN3_sf"/>
</dbReference>
<dbReference type="OrthoDB" id="703851at2"/>
<evidence type="ECO:0000313" key="3">
    <source>
        <dbReference type="Proteomes" id="UP000008718"/>
    </source>
</evidence>